<dbReference type="FunFam" id="3.40.50.2000:FF:000052">
    <property type="entry name" value="Alpha-1,3-glucan synthase Ags2"/>
    <property type="match status" value="1"/>
</dbReference>
<dbReference type="InterPro" id="IPR017853">
    <property type="entry name" value="GH"/>
</dbReference>
<evidence type="ECO:0000259" key="10">
    <source>
        <dbReference type="SMART" id="SM00642"/>
    </source>
</evidence>
<evidence type="ECO:0000313" key="12">
    <source>
        <dbReference type="Proteomes" id="UP000078576"/>
    </source>
</evidence>
<dbReference type="GO" id="GO:0047657">
    <property type="term" value="F:alpha-1,3-glucan synthase activity"/>
    <property type="evidence" value="ECO:0007669"/>
    <property type="project" value="UniProtKB-EC"/>
</dbReference>
<feature type="region of interest" description="Disordered" evidence="7">
    <location>
        <begin position="1647"/>
        <end position="1734"/>
    </location>
</feature>
<feature type="transmembrane region" description="Helical" evidence="8">
    <location>
        <begin position="1974"/>
        <end position="1993"/>
    </location>
</feature>
<feature type="compositionally biased region" description="Basic and acidic residues" evidence="7">
    <location>
        <begin position="1773"/>
        <end position="1782"/>
    </location>
</feature>
<evidence type="ECO:0000256" key="8">
    <source>
        <dbReference type="SAM" id="Phobius"/>
    </source>
</evidence>
<dbReference type="Gene3D" id="3.40.50.2000">
    <property type="entry name" value="Glycogen Phosphorylase B"/>
    <property type="match status" value="2"/>
</dbReference>
<keyword evidence="4" id="KW-0808">Transferase</keyword>
<dbReference type="SMART" id="SM00642">
    <property type="entry name" value="Aamy"/>
    <property type="match status" value="1"/>
</dbReference>
<keyword evidence="8" id="KW-0812">Transmembrane</keyword>
<dbReference type="InterPro" id="IPR058657">
    <property type="entry name" value="Mok11-13/Ags1-like_Ig"/>
</dbReference>
<keyword evidence="8" id="KW-1133">Transmembrane helix</keyword>
<proteinExistence type="inferred from homology"/>
<dbReference type="InterPro" id="IPR058654">
    <property type="entry name" value="Mok11-14/Ags1-like_TM"/>
</dbReference>
<name>A0A194V2P4_CYTMA</name>
<feature type="transmembrane region" description="Helical" evidence="8">
    <location>
        <begin position="2337"/>
        <end position="2357"/>
    </location>
</feature>
<feature type="transmembrane region" description="Helical" evidence="8">
    <location>
        <begin position="2034"/>
        <end position="2056"/>
    </location>
</feature>
<feature type="signal peptide" evidence="9">
    <location>
        <begin position="1"/>
        <end position="21"/>
    </location>
</feature>
<feature type="transmembrane region" description="Helical" evidence="8">
    <location>
        <begin position="2295"/>
        <end position="2313"/>
    </location>
</feature>
<accession>A0A194V2P4</accession>
<feature type="transmembrane region" description="Helical" evidence="8">
    <location>
        <begin position="2068"/>
        <end position="2087"/>
    </location>
</feature>
<dbReference type="GO" id="GO:0009277">
    <property type="term" value="C:fungal-type cell wall"/>
    <property type="evidence" value="ECO:0007669"/>
    <property type="project" value="TreeGrafter"/>
</dbReference>
<dbReference type="Pfam" id="PF26111">
    <property type="entry name" value="Ig_Mok13"/>
    <property type="match status" value="1"/>
</dbReference>
<dbReference type="Pfam" id="PF08323">
    <property type="entry name" value="Glyco_transf_5"/>
    <property type="match status" value="1"/>
</dbReference>
<evidence type="ECO:0000256" key="9">
    <source>
        <dbReference type="SAM" id="SignalP"/>
    </source>
</evidence>
<evidence type="ECO:0000256" key="3">
    <source>
        <dbReference type="ARBA" id="ARBA00022676"/>
    </source>
</evidence>
<dbReference type="InterPro" id="IPR058656">
    <property type="entry name" value="Mok11-13/Ags1-like_GH"/>
</dbReference>
<sequence>MGRFVSYLLASLLFLTAGVEAFPYEASLVDWNLNQNVEATDPLEYWGEWENHTYTPSPDNWRMPTYTVALDRYANGDPSNDDANGTHFEHDWMSNQFRFGGDARGLINDLDYIHGMGIGTIYIMGSPFMNQPWQSDSYSPLDFTVLDQHHGRLQDWRDLIDAIHERGMYVLLDNTMATMGDLIGFKGSLNSTAAFTWDEYDYEWKSDRTYVDFTPGNSVVDCTYPRMWNDDGWPLIVNQTTCRDSEFDQYGDSSNTGTVLVYENELSKYGSVQDRLRDWRSDVLEKIKHFSCMQIAMLDIDGFRMDKAIQTTIDSMASFADYQRQCAKEYGKENFYIVGEVVATDAQAAIYIGRGKQPDMYFENATEAAMASNTTDSSSYIRNASLSALDGAGFQYIIYGAMTRFLGLDGQTGFQGVDFVELWESMAIENDLVNANTGKFDPRHIIGMTSQDVFRWTALKNGTEKQLLGQFITTLEVPGTPALYWGEEQSLYIIDSTASNYLYGRQPMSSNRAWQLHGCYHLGDAALYGEVPDGPGLTGCHDDSVSLDHKDPSHPVRNVVKRMFELRQQYPVLNDGYHLEALSNQTTDEYLPGSEGIPSPMGLWSVWRSQLQSVQNLEEADDNGNQGVWLVFSNLNETKDFIFECQDENAALVSPFAVGTTVKNLLYPYEEYVLENSTVTMDRNGVTGLIGCLSNLTMDPWGYKALVPKDKFVDPSPSVTGVVPSHDERLTATVSLGEQQTIPVEIHFSHNMSCDSVTSSLSVNSTTSDGAVARINNASITCVSLDVADDVKYVGQPATVWKFSADLENVSHGIHTLTISNASTTNGTYTNAVDRFMFRLGTSDNPVVFPQTGNYSTSLLHRIESTGDLYISQRAPGADKYRYSLTWGSSWSNWTDYTGGNVTLQKQPWSGTVKQKWDGEHVIVQYWSQMAGSADHMQHGDLVTSSPQQPRRWPHAFVFGSWNTWGYDDGLANSMKLTSPIEDYGNATGSNWVFDIAAEWPTHIQVNVWGMNPDGLPDKTMEFGDVDDDGVLDWLHPDTLANNVINITSGPGMPHIGWRLLVNDGNYNYRLVPTGSGWYQLMLSLLLALVPLLTSCLAIWVFKRSYYQVKFNQVGIADAGGFWGRMMAPFAILKPKSAAQKEKPMAVAAAASQTSQRTVLIATMEYEIDDWNIKIKIGGLGKMASLMGSSALGHQNLIWVVPCVGGIDYPTDTLAEPMVVTINNAQYVINVQYHTLRNITFVLLDAPIFRAQSKADPYPARMDDIESAIYYSAWNACIAETIKRFPVDLYHINDYHGALAPLYLLPNTIPVSLSLHNAEFQGMWSLRTKGEMAEISAVFNLPKEVVKMYVQFDKVFNMLYAAASYIRQHQGGYGAVGVSKKYGTRAYKRYPIFWGLNEIGSLPNPDPEDMEALDAAGMDKEIGTMDVAIDEEAEEKRGELRMQAQKWAGLDVNPNAQLFVFVGRWSLQKGIDLIADVFPAIMDKHKDVQLICIGPTIDNHGKFAALKLQKIMDRYPGRVYSKPEFTQIPPYVFSGAEFALMPSRDEPFGLVAVEFGRKGALCVGSRVGGLGQMPGWWFTIESTETKHLLRQFKSTIKAALASSQETRRVMRARSLVQRFPVMQWVLDLDILQGRSIEAHDSVRRGSTLNLRMPGSRAPSGTATPVRPPLPNATLPNTPQGTVPPSPMATAPNTAPSSAFPSRPGSRAPSPTRGFLKREPSSWSIKTASEVESGAATPRYPYMSRARSSSGLGKLLTNRLDGLAEMDRTTSQIERGENEKLSESPEPDASRSSGGNDQQTFVDPSLHSGLPTATQNQSVLTLDTVVGGRSDFKLQNVEPFFNDPKGEYYNAFSQLLDSHKGNLSSDKLCVEEYIRSSEKNWFARFHDAKLGKTPKVVISSVEFSGQSDDGKPDNEGANEFNLSPDYKPPTGLKKLMLAKIGDWPVYAFLLALGQIIAANSYQVTLLTGQNGQSAMQVYITSGVYLGASIFWWIIFRTCKLFISLSLAFFFYGAAFFILGMIPFATTSLNVTALQYVATALYAVASASGFLFFTQNFLTEGGNPVRSWMFRACTIQGTQQIYIAALWFWGSYASKIQNQGGKLITSSSRTVTCVTIPIAVFLWAICGVLFVGLPDAYRSKPGYVSAFYRSLVRRKIVVWFLVVAVIQNYFLSAPYGRSWSYLWGSSVVPYWAIALLVILFFGGIWAIILAIMAHLSKEHSWALPLFAIGLGAPRWAQMLWGTSSIGLYLPWAGSNLSGALLGRVLWLWLGVLDALQGVGFGMILLQTLGRFHVSWTVFGAQVVGSLATIAARASAPDKIGPGSVFPNLAMGLWEGVNNVWLWVPLVLQLLVCVGFFVFFRKEQLFKP</sequence>
<protein>
    <recommendedName>
        <fullName evidence="2">alpha-1,3-glucan synthase</fullName>
        <ecNumber evidence="2">2.4.1.183</ecNumber>
    </recommendedName>
</protein>
<dbReference type="InterPro" id="IPR006047">
    <property type="entry name" value="GH13_cat_dom"/>
</dbReference>
<dbReference type="Pfam" id="PF26114">
    <property type="entry name" value="Ig_2_Mok13"/>
    <property type="match status" value="1"/>
</dbReference>
<keyword evidence="5" id="KW-0961">Cell wall biogenesis/degradation</keyword>
<dbReference type="EMBL" id="KN714708">
    <property type="protein sequence ID" value="KUI58121.1"/>
    <property type="molecule type" value="Genomic_DNA"/>
</dbReference>
<feature type="chain" id="PRO_5008266132" description="alpha-1,3-glucan synthase" evidence="9">
    <location>
        <begin position="22"/>
        <end position="2365"/>
    </location>
</feature>
<dbReference type="OrthoDB" id="512920at2759"/>
<keyword evidence="12" id="KW-1185">Reference proteome</keyword>
<dbReference type="Gene3D" id="3.20.20.80">
    <property type="entry name" value="Glycosidases"/>
    <property type="match status" value="1"/>
</dbReference>
<evidence type="ECO:0000256" key="7">
    <source>
        <dbReference type="SAM" id="MobiDB-lite"/>
    </source>
</evidence>
<dbReference type="GO" id="GO:0070600">
    <property type="term" value="P:fungal-type cell wall (1-&gt;3)-alpha-glucan biosynthetic process"/>
    <property type="evidence" value="ECO:0007669"/>
    <property type="project" value="TreeGrafter"/>
</dbReference>
<keyword evidence="8" id="KW-0472">Membrane</keyword>
<organism evidence="11 12">
    <name type="scientific">Cytospora mali</name>
    <name type="common">Apple Valsa canker fungus</name>
    <name type="synonym">Valsa mali</name>
    <dbReference type="NCBI Taxonomy" id="578113"/>
    <lineage>
        <taxon>Eukaryota</taxon>
        <taxon>Fungi</taxon>
        <taxon>Dikarya</taxon>
        <taxon>Ascomycota</taxon>
        <taxon>Pezizomycotina</taxon>
        <taxon>Sordariomycetes</taxon>
        <taxon>Sordariomycetidae</taxon>
        <taxon>Diaporthales</taxon>
        <taxon>Cytosporaceae</taxon>
        <taxon>Cytospora</taxon>
    </lineage>
</organism>
<feature type="domain" description="Glycosyl hydrolase family 13 catalytic" evidence="10">
    <location>
        <begin position="67"/>
        <end position="512"/>
    </location>
</feature>
<feature type="region of interest" description="Disordered" evidence="7">
    <location>
        <begin position="1767"/>
        <end position="1813"/>
    </location>
</feature>
<feature type="compositionally biased region" description="Polar residues" evidence="7">
    <location>
        <begin position="1789"/>
        <end position="1801"/>
    </location>
</feature>
<dbReference type="Pfam" id="PF26122">
    <property type="entry name" value="CBM_Mok13"/>
    <property type="match status" value="1"/>
</dbReference>
<keyword evidence="9" id="KW-0732">Signal</keyword>
<evidence type="ECO:0000256" key="4">
    <source>
        <dbReference type="ARBA" id="ARBA00022679"/>
    </source>
</evidence>
<dbReference type="Proteomes" id="UP000078576">
    <property type="component" value="Unassembled WGS sequence"/>
</dbReference>
<dbReference type="InterPro" id="IPR058659">
    <property type="entry name" value="Mok11-13/Ags1-like_CBM"/>
</dbReference>
<evidence type="ECO:0000256" key="1">
    <source>
        <dbReference type="ARBA" id="ARBA00006122"/>
    </source>
</evidence>
<dbReference type="Pfam" id="PF26108">
    <property type="entry name" value="GH_Mok13"/>
    <property type="match status" value="1"/>
</dbReference>
<dbReference type="InterPro" id="IPR013534">
    <property type="entry name" value="Starch_synth_cat_dom"/>
</dbReference>
<feature type="transmembrane region" description="Helical" evidence="8">
    <location>
        <begin position="2188"/>
        <end position="2213"/>
    </location>
</feature>
<comment type="similarity">
    <text evidence="1">Belongs to the glycosyltransferase group 1 family.</text>
</comment>
<dbReference type="PANTHER" id="PTHR47182:SF2">
    <property type="entry name" value="CELL WALL ALPHA-1,3-GLUCAN SYNTHASE AGS1"/>
    <property type="match status" value="1"/>
</dbReference>
<dbReference type="Pfam" id="PF13692">
    <property type="entry name" value="Glyco_trans_1_4"/>
    <property type="match status" value="1"/>
</dbReference>
<evidence type="ECO:0000313" key="11">
    <source>
        <dbReference type="EMBL" id="KUI58121.1"/>
    </source>
</evidence>
<evidence type="ECO:0000256" key="5">
    <source>
        <dbReference type="ARBA" id="ARBA00023316"/>
    </source>
</evidence>
<dbReference type="EC" id="2.4.1.183" evidence="2"/>
<feature type="transmembrane region" description="Helical" evidence="8">
    <location>
        <begin position="2263"/>
        <end position="2283"/>
    </location>
</feature>
<evidence type="ECO:0000256" key="6">
    <source>
        <dbReference type="ARBA" id="ARBA00048960"/>
    </source>
</evidence>
<gene>
    <name evidence="11" type="ORF">VP1G_05364</name>
</gene>
<dbReference type="InterPro" id="IPR058655">
    <property type="entry name" value="Mok11-14/Ags1-like"/>
</dbReference>
<dbReference type="Pfam" id="PF00128">
    <property type="entry name" value="Alpha-amylase"/>
    <property type="match status" value="1"/>
</dbReference>
<feature type="transmembrane region" description="Helical" evidence="8">
    <location>
        <begin position="2150"/>
        <end position="2168"/>
    </location>
</feature>
<feature type="transmembrane region" description="Helical" evidence="8">
    <location>
        <begin position="2107"/>
        <end position="2129"/>
    </location>
</feature>
<reference evidence="12" key="1">
    <citation type="submission" date="2014-12" db="EMBL/GenBank/DDBJ databases">
        <title>Genome Sequence of Valsa Canker Pathogens Uncovers a Specific Adaption of Colonization on Woody Bark.</title>
        <authorList>
            <person name="Yin Z."/>
            <person name="Liu H."/>
            <person name="Gao X."/>
            <person name="Li Z."/>
            <person name="Song N."/>
            <person name="Ke X."/>
            <person name="Dai Q."/>
            <person name="Wu Y."/>
            <person name="Sun Y."/>
            <person name="Xu J.-R."/>
            <person name="Kang Z.K."/>
            <person name="Wang L."/>
            <person name="Huang L."/>
        </authorList>
    </citation>
    <scope>NUCLEOTIDE SEQUENCE [LARGE SCALE GENOMIC DNA]</scope>
    <source>
        <strain evidence="12">SXYL134</strain>
    </source>
</reference>
<dbReference type="SUPFAM" id="SSF51445">
    <property type="entry name" value="(Trans)glycosidases"/>
    <property type="match status" value="1"/>
</dbReference>
<dbReference type="STRING" id="694573.A0A194V2P4"/>
<feature type="transmembrane region" description="Helical" evidence="8">
    <location>
        <begin position="2000"/>
        <end position="2022"/>
    </location>
</feature>
<keyword evidence="3" id="KW-0328">Glycosyltransferase</keyword>
<feature type="compositionally biased region" description="Polar residues" evidence="7">
    <location>
        <begin position="1690"/>
        <end position="1699"/>
    </location>
</feature>
<evidence type="ECO:0000256" key="2">
    <source>
        <dbReference type="ARBA" id="ARBA00012688"/>
    </source>
</evidence>
<dbReference type="SUPFAM" id="SSF53756">
    <property type="entry name" value="UDP-Glycosyltransferase/glycogen phosphorylase"/>
    <property type="match status" value="1"/>
</dbReference>
<dbReference type="Pfam" id="PF26127">
    <property type="entry name" value="12TM_Mok13"/>
    <property type="match status" value="1"/>
</dbReference>
<dbReference type="InterPro" id="IPR058658">
    <property type="entry name" value="Mok11-13/Ags1-like_Ig_2"/>
</dbReference>
<comment type="catalytic activity">
    <reaction evidence="6">
        <text>[(1-&gt;3)-alpha-D-glucosyl](n) + UDP-alpha-D-glucose = [(1-&gt;3)-alpha-D-glucosyl](n+1) + UDP + H(+)</text>
        <dbReference type="Rhea" id="RHEA:19749"/>
        <dbReference type="Rhea" id="RHEA-COMP:11150"/>
        <dbReference type="Rhea" id="RHEA-COMP:11151"/>
        <dbReference type="ChEBI" id="CHEBI:15378"/>
        <dbReference type="ChEBI" id="CHEBI:28100"/>
        <dbReference type="ChEBI" id="CHEBI:58223"/>
        <dbReference type="ChEBI" id="CHEBI:58885"/>
        <dbReference type="EC" id="2.4.1.183"/>
    </reaction>
</comment>
<dbReference type="PANTHER" id="PTHR47182">
    <property type="entry name" value="CELL WALL ALPHA-1,3-GLUCAN SYNTHASE AGS1-RELATED"/>
    <property type="match status" value="1"/>
</dbReference>